<comment type="caution">
    <text evidence="1">The sequence shown here is derived from an EMBL/GenBank/DDBJ whole genome shotgun (WGS) entry which is preliminary data.</text>
</comment>
<sequence length="182" mass="21021">MTYLVTSNSVEIWTSLLRTTERVQRPFRKRVTTRHVGCWKESPRNIPLEAVVTANHYSESNLRNFHSLIPHSFSNHAAEFFFSISLKAQDLGFLSRSFKVQVLVGDFIKPGMWDFNKDLLSSLCQIHQNPGADSLEKYVLGFQSMYDFSHVFHEFQGPHGCAIYAYDFPLKLMIYVYDMIGA</sequence>
<dbReference type="Proteomes" id="UP000823775">
    <property type="component" value="Unassembled WGS sequence"/>
</dbReference>
<reference evidence="1 2" key="1">
    <citation type="journal article" date="2021" name="BMC Genomics">
        <title>Datura genome reveals duplications of psychoactive alkaloid biosynthetic genes and high mutation rate following tissue culture.</title>
        <authorList>
            <person name="Rajewski A."/>
            <person name="Carter-House D."/>
            <person name="Stajich J."/>
            <person name="Litt A."/>
        </authorList>
    </citation>
    <scope>NUCLEOTIDE SEQUENCE [LARGE SCALE GENOMIC DNA]</scope>
    <source>
        <strain evidence="1">AR-01</strain>
    </source>
</reference>
<protein>
    <submittedName>
        <fullName evidence="1">Uncharacterized protein</fullName>
    </submittedName>
</protein>
<evidence type="ECO:0000313" key="2">
    <source>
        <dbReference type="Proteomes" id="UP000823775"/>
    </source>
</evidence>
<accession>A0ABS8UQP4</accession>
<dbReference type="EMBL" id="JACEIK010002328">
    <property type="protein sequence ID" value="MCD9560493.1"/>
    <property type="molecule type" value="Genomic_DNA"/>
</dbReference>
<proteinExistence type="predicted"/>
<gene>
    <name evidence="1" type="ORF">HAX54_019179</name>
</gene>
<organism evidence="1 2">
    <name type="scientific">Datura stramonium</name>
    <name type="common">Jimsonweed</name>
    <name type="synonym">Common thornapple</name>
    <dbReference type="NCBI Taxonomy" id="4076"/>
    <lineage>
        <taxon>Eukaryota</taxon>
        <taxon>Viridiplantae</taxon>
        <taxon>Streptophyta</taxon>
        <taxon>Embryophyta</taxon>
        <taxon>Tracheophyta</taxon>
        <taxon>Spermatophyta</taxon>
        <taxon>Magnoliopsida</taxon>
        <taxon>eudicotyledons</taxon>
        <taxon>Gunneridae</taxon>
        <taxon>Pentapetalae</taxon>
        <taxon>asterids</taxon>
        <taxon>lamiids</taxon>
        <taxon>Solanales</taxon>
        <taxon>Solanaceae</taxon>
        <taxon>Solanoideae</taxon>
        <taxon>Datureae</taxon>
        <taxon>Datura</taxon>
    </lineage>
</organism>
<keyword evidence="2" id="KW-1185">Reference proteome</keyword>
<evidence type="ECO:0000313" key="1">
    <source>
        <dbReference type="EMBL" id="MCD9560493.1"/>
    </source>
</evidence>
<name>A0ABS8UQP4_DATST</name>